<protein>
    <submittedName>
        <fullName evidence="1">Uncharacterized protein</fullName>
    </submittedName>
</protein>
<proteinExistence type="predicted"/>
<organism evidence="1 2">
    <name type="scientific">Cochliobolus heterostrophus (strain C5 / ATCC 48332 / race O)</name>
    <name type="common">Southern corn leaf blight fungus</name>
    <name type="synonym">Bipolaris maydis</name>
    <dbReference type="NCBI Taxonomy" id="701091"/>
    <lineage>
        <taxon>Eukaryota</taxon>
        <taxon>Fungi</taxon>
        <taxon>Dikarya</taxon>
        <taxon>Ascomycota</taxon>
        <taxon>Pezizomycotina</taxon>
        <taxon>Dothideomycetes</taxon>
        <taxon>Pleosporomycetidae</taxon>
        <taxon>Pleosporales</taxon>
        <taxon>Pleosporineae</taxon>
        <taxon>Pleosporaceae</taxon>
        <taxon>Bipolaris</taxon>
    </lineage>
</organism>
<dbReference type="Proteomes" id="UP000016936">
    <property type="component" value="Unassembled WGS sequence"/>
</dbReference>
<gene>
    <name evidence="1" type="ORF">COCHEDRAFT_1220126</name>
</gene>
<reference evidence="1 2" key="1">
    <citation type="journal article" date="2012" name="PLoS Pathog.">
        <title>Diverse lifestyles and strategies of plant pathogenesis encoded in the genomes of eighteen Dothideomycetes fungi.</title>
        <authorList>
            <person name="Ohm R.A."/>
            <person name="Feau N."/>
            <person name="Henrissat B."/>
            <person name="Schoch C.L."/>
            <person name="Horwitz B.A."/>
            <person name="Barry K.W."/>
            <person name="Condon B.J."/>
            <person name="Copeland A.C."/>
            <person name="Dhillon B."/>
            <person name="Glaser F."/>
            <person name="Hesse C.N."/>
            <person name="Kosti I."/>
            <person name="LaButti K."/>
            <person name="Lindquist E.A."/>
            <person name="Lucas S."/>
            <person name="Salamov A.A."/>
            <person name="Bradshaw R.E."/>
            <person name="Ciuffetti L."/>
            <person name="Hamelin R.C."/>
            <person name="Kema G.H.J."/>
            <person name="Lawrence C."/>
            <person name="Scott J.A."/>
            <person name="Spatafora J.W."/>
            <person name="Turgeon B.G."/>
            <person name="de Wit P.J.G.M."/>
            <person name="Zhong S."/>
            <person name="Goodwin S.B."/>
            <person name="Grigoriev I.V."/>
        </authorList>
    </citation>
    <scope>NUCLEOTIDE SEQUENCE [LARGE SCALE GENOMIC DNA]</scope>
    <source>
        <strain evidence="2">C5 / ATCC 48332 / race O</strain>
    </source>
</reference>
<sequence length="149" mass="17177">MARIYRYTFCTISVNIRESVDHPLWSGCGFTEDLSSTGWVADSFNSRRWKDSQSIFKGFLEGGELGARGWCLQERQLSPRICHFMESGMMMWECYCYIRALGGPKQFGPPHSEAESEGYKTRMVDIDAPLDSNHQIRQTMSNWYHALSD</sequence>
<dbReference type="EMBL" id="KB445569">
    <property type="protein sequence ID" value="EMD96493.1"/>
    <property type="molecule type" value="Genomic_DNA"/>
</dbReference>
<name>M2V9W6_COCH5</name>
<accession>M2V9W6</accession>
<dbReference type="AlphaFoldDB" id="M2V9W6"/>
<evidence type="ECO:0000313" key="1">
    <source>
        <dbReference type="EMBL" id="EMD96493.1"/>
    </source>
</evidence>
<reference evidence="2" key="2">
    <citation type="journal article" date="2013" name="PLoS Genet.">
        <title>Comparative genome structure, secondary metabolite, and effector coding capacity across Cochliobolus pathogens.</title>
        <authorList>
            <person name="Condon B.J."/>
            <person name="Leng Y."/>
            <person name="Wu D."/>
            <person name="Bushley K.E."/>
            <person name="Ohm R.A."/>
            <person name="Otillar R."/>
            <person name="Martin J."/>
            <person name="Schackwitz W."/>
            <person name="Grimwood J."/>
            <person name="MohdZainudin N."/>
            <person name="Xue C."/>
            <person name="Wang R."/>
            <person name="Manning V.A."/>
            <person name="Dhillon B."/>
            <person name="Tu Z.J."/>
            <person name="Steffenson B.J."/>
            <person name="Salamov A."/>
            <person name="Sun H."/>
            <person name="Lowry S."/>
            <person name="LaButti K."/>
            <person name="Han J."/>
            <person name="Copeland A."/>
            <person name="Lindquist E."/>
            <person name="Barry K."/>
            <person name="Schmutz J."/>
            <person name="Baker S.E."/>
            <person name="Ciuffetti L.M."/>
            <person name="Grigoriev I.V."/>
            <person name="Zhong S."/>
            <person name="Turgeon B.G."/>
        </authorList>
    </citation>
    <scope>NUCLEOTIDE SEQUENCE [LARGE SCALE GENOMIC DNA]</scope>
    <source>
        <strain evidence="2">C5 / ATCC 48332 / race O</strain>
    </source>
</reference>
<keyword evidence="2" id="KW-1185">Reference proteome</keyword>
<dbReference type="HOGENOM" id="CLU_002639_4_2_1"/>
<evidence type="ECO:0000313" key="2">
    <source>
        <dbReference type="Proteomes" id="UP000016936"/>
    </source>
</evidence>